<protein>
    <submittedName>
        <fullName evidence="1">AlpA family transcriptional regulator</fullName>
    </submittedName>
</protein>
<dbReference type="InterPro" id="IPR052931">
    <property type="entry name" value="Prophage_regulatory_activator"/>
</dbReference>
<reference evidence="1" key="1">
    <citation type="submission" date="2019-09" db="EMBL/GenBank/DDBJ databases">
        <authorList>
            <consortium name="PulseNet: The National Subtyping Network for Foodborne Disease Surveillance"/>
            <person name="Tarr C.L."/>
            <person name="Trees E."/>
            <person name="Katz L.S."/>
            <person name="Carleton-Romer H.A."/>
            <person name="Stroika S."/>
            <person name="Kucerova Z."/>
            <person name="Roache K.F."/>
            <person name="Sabol A.L."/>
            <person name="Besser J."/>
            <person name="Gerner-Smidt P."/>
        </authorList>
    </citation>
    <scope>NUCLEOTIDE SEQUENCE</scope>
    <source>
        <strain evidence="1">PNUSAS098420</strain>
    </source>
</reference>
<gene>
    <name evidence="1" type="ORF">F2165_09185</name>
</gene>
<dbReference type="PANTHER" id="PTHR36154:SF1">
    <property type="entry name" value="DNA-BINDING TRANSCRIPTIONAL ACTIVATOR ALPA"/>
    <property type="match status" value="1"/>
</dbReference>
<organism evidence="1">
    <name type="scientific">Salmonella enterica</name>
    <name type="common">Salmonella choleraesuis</name>
    <dbReference type="NCBI Taxonomy" id="28901"/>
    <lineage>
        <taxon>Bacteria</taxon>
        <taxon>Pseudomonadati</taxon>
        <taxon>Pseudomonadota</taxon>
        <taxon>Gammaproteobacteria</taxon>
        <taxon>Enterobacterales</taxon>
        <taxon>Enterobacteriaceae</taxon>
        <taxon>Salmonella</taxon>
    </lineage>
</organism>
<comment type="caution">
    <text evidence="1">The sequence shown here is derived from an EMBL/GenBank/DDBJ whole genome shotgun (WGS) entry which is preliminary data.</text>
</comment>
<proteinExistence type="predicted"/>
<dbReference type="PANTHER" id="PTHR36154">
    <property type="entry name" value="DNA-BINDING TRANSCRIPTIONAL ACTIVATOR ALPA"/>
    <property type="match status" value="1"/>
</dbReference>
<sequence>MSLLPRENAPQKSYRLLRISEVINLTGLPKSTIYLKIKNDEFPNQVSIGSRSVAWVEHEVNEWIEKNILNRKLNPKVRWQLYG</sequence>
<dbReference type="EMBL" id="AAKILT010000004">
    <property type="protein sequence ID" value="ECS0982543.1"/>
    <property type="molecule type" value="Genomic_DNA"/>
</dbReference>
<accession>A0A5Z4XJ98</accession>
<dbReference type="InterPro" id="IPR010260">
    <property type="entry name" value="AlpA"/>
</dbReference>
<evidence type="ECO:0000313" key="1">
    <source>
        <dbReference type="EMBL" id="ECS0982543.1"/>
    </source>
</evidence>
<name>A0A5Z4XJ98_SALER</name>
<dbReference type="Gene3D" id="1.10.238.160">
    <property type="match status" value="1"/>
</dbReference>
<dbReference type="Pfam" id="PF05930">
    <property type="entry name" value="Phage_AlpA"/>
    <property type="match status" value="1"/>
</dbReference>
<dbReference type="AlphaFoldDB" id="A0A5Z4XJ98"/>